<keyword evidence="4" id="KW-0411">Iron-sulfur</keyword>
<evidence type="ECO:0000256" key="3">
    <source>
        <dbReference type="ARBA" id="ARBA00023004"/>
    </source>
</evidence>
<dbReference type="Pfam" id="PF00355">
    <property type="entry name" value="Rieske"/>
    <property type="match status" value="1"/>
</dbReference>
<dbReference type="PROSITE" id="PS51296">
    <property type="entry name" value="RIESKE"/>
    <property type="match status" value="1"/>
</dbReference>
<evidence type="ECO:0000256" key="1">
    <source>
        <dbReference type="ARBA" id="ARBA00022714"/>
    </source>
</evidence>
<feature type="chain" id="PRO_5046432929" evidence="5">
    <location>
        <begin position="23"/>
        <end position="164"/>
    </location>
</feature>
<comment type="caution">
    <text evidence="7">The sequence shown here is derived from an EMBL/GenBank/DDBJ whole genome shotgun (WGS) entry which is preliminary data.</text>
</comment>
<evidence type="ECO:0000256" key="5">
    <source>
        <dbReference type="SAM" id="SignalP"/>
    </source>
</evidence>
<accession>A0ABU3TQ81</accession>
<keyword evidence="3" id="KW-0408">Iron</keyword>
<dbReference type="Gene3D" id="2.102.10.10">
    <property type="entry name" value="Rieske [2Fe-2S] iron-sulphur domain"/>
    <property type="match status" value="1"/>
</dbReference>
<keyword evidence="8" id="KW-1185">Reference proteome</keyword>
<evidence type="ECO:0000313" key="7">
    <source>
        <dbReference type="EMBL" id="MDU0808018.1"/>
    </source>
</evidence>
<dbReference type="SUPFAM" id="SSF50022">
    <property type="entry name" value="ISP domain"/>
    <property type="match status" value="1"/>
</dbReference>
<dbReference type="InterPro" id="IPR036922">
    <property type="entry name" value="Rieske_2Fe-2S_sf"/>
</dbReference>
<feature type="domain" description="Rieske" evidence="6">
    <location>
        <begin position="79"/>
        <end position="161"/>
    </location>
</feature>
<keyword evidence="5" id="KW-0732">Signal</keyword>
<evidence type="ECO:0000259" key="6">
    <source>
        <dbReference type="PROSITE" id="PS51296"/>
    </source>
</evidence>
<dbReference type="RefSeq" id="WP_315576388.1">
    <property type="nucleotide sequence ID" value="NZ_JARDXH010000004.1"/>
</dbReference>
<evidence type="ECO:0000313" key="8">
    <source>
        <dbReference type="Proteomes" id="UP001249959"/>
    </source>
</evidence>
<sequence length="164" mass="18311">MKRRDFVQHLCPSMAIFALANACVQANEPVTDLSATEIQEFERVSTKYNEEGYFQEGNLVFVNLSNPDFSKLGNNLAYVNILDAGVLLVRTDEKTLKAFSNCCPHQGIRGAWVFVNGRFKCENHGNSYNITEVNTVSCSSNSISGGLLRFNVVAYKQFLKITKV</sequence>
<proteinExistence type="predicted"/>
<dbReference type="Proteomes" id="UP001249959">
    <property type="component" value="Unassembled WGS sequence"/>
</dbReference>
<evidence type="ECO:0000256" key="2">
    <source>
        <dbReference type="ARBA" id="ARBA00022723"/>
    </source>
</evidence>
<reference evidence="7 8" key="1">
    <citation type="submission" date="2023-09" db="EMBL/GenBank/DDBJ databases">
        <title>Aquirufa genomes.</title>
        <authorList>
            <person name="Pitt A."/>
        </authorList>
    </citation>
    <scope>NUCLEOTIDE SEQUENCE [LARGE SCALE GENOMIC DNA]</scope>
    <source>
        <strain evidence="7 8">LEOWEIH-7C</strain>
    </source>
</reference>
<keyword evidence="1" id="KW-0001">2Fe-2S</keyword>
<gene>
    <name evidence="7" type="ORF">PQG45_03095</name>
</gene>
<keyword evidence="2" id="KW-0479">Metal-binding</keyword>
<dbReference type="EMBL" id="JAVNWW010000001">
    <property type="protein sequence ID" value="MDU0808018.1"/>
    <property type="molecule type" value="Genomic_DNA"/>
</dbReference>
<feature type="signal peptide" evidence="5">
    <location>
        <begin position="1"/>
        <end position="22"/>
    </location>
</feature>
<name>A0ABU3TQ81_9BACT</name>
<organism evidence="7 8">
    <name type="scientific">Aquirufa regiilacus</name>
    <dbReference type="NCBI Taxonomy" id="3024868"/>
    <lineage>
        <taxon>Bacteria</taxon>
        <taxon>Pseudomonadati</taxon>
        <taxon>Bacteroidota</taxon>
        <taxon>Cytophagia</taxon>
        <taxon>Cytophagales</taxon>
        <taxon>Flectobacillaceae</taxon>
        <taxon>Aquirufa</taxon>
    </lineage>
</organism>
<evidence type="ECO:0000256" key="4">
    <source>
        <dbReference type="ARBA" id="ARBA00023014"/>
    </source>
</evidence>
<dbReference type="InterPro" id="IPR017941">
    <property type="entry name" value="Rieske_2Fe-2S"/>
</dbReference>
<protein>
    <submittedName>
        <fullName evidence="7">Rieske 2Fe-2S domain-containing protein</fullName>
    </submittedName>
</protein>